<dbReference type="InterPro" id="IPR024962">
    <property type="entry name" value="YukD-like"/>
</dbReference>
<dbReference type="InterPro" id="IPR006707">
    <property type="entry name" value="T7SS_EccD"/>
</dbReference>
<accession>A0A193BV87</accession>
<comment type="similarity">
    <text evidence="2">Belongs to the EccD/Snm4 family.</text>
</comment>
<evidence type="ECO:0000256" key="2">
    <source>
        <dbReference type="ARBA" id="ARBA00006162"/>
    </source>
</evidence>
<keyword evidence="3" id="KW-1003">Cell membrane</keyword>
<dbReference type="PIRSF" id="PIRSF017804">
    <property type="entry name" value="Secretion_EccD1"/>
    <property type="match status" value="1"/>
</dbReference>
<dbReference type="Proteomes" id="UP000093695">
    <property type="component" value="Chromosome"/>
</dbReference>
<feature type="transmembrane region" description="Helical" evidence="7">
    <location>
        <begin position="147"/>
        <end position="167"/>
    </location>
</feature>
<dbReference type="AlphaFoldDB" id="A0A193BV87"/>
<evidence type="ECO:0000259" key="8">
    <source>
        <dbReference type="Pfam" id="PF19053"/>
    </source>
</evidence>
<feature type="transmembrane region" description="Helical" evidence="7">
    <location>
        <begin position="173"/>
        <end position="192"/>
    </location>
</feature>
<feature type="transmembrane region" description="Helical" evidence="7">
    <location>
        <begin position="230"/>
        <end position="250"/>
    </location>
</feature>
<keyword evidence="5 7" id="KW-1133">Transmembrane helix</keyword>
<keyword evidence="4 7" id="KW-0812">Transmembrane</keyword>
<dbReference type="InterPro" id="IPR044049">
    <property type="entry name" value="EccD_transm"/>
</dbReference>
<feature type="transmembrane region" description="Helical" evidence="7">
    <location>
        <begin position="120"/>
        <end position="140"/>
    </location>
</feature>
<dbReference type="Pfam" id="PF19053">
    <property type="entry name" value="EccD"/>
    <property type="match status" value="1"/>
</dbReference>
<feature type="transmembrane region" description="Helical" evidence="7">
    <location>
        <begin position="342"/>
        <end position="359"/>
    </location>
</feature>
<feature type="transmembrane region" description="Helical" evidence="7">
    <location>
        <begin position="257"/>
        <end position="278"/>
    </location>
</feature>
<evidence type="ECO:0000256" key="1">
    <source>
        <dbReference type="ARBA" id="ARBA00004651"/>
    </source>
</evidence>
<feature type="transmembrane region" description="Helical" evidence="7">
    <location>
        <begin position="316"/>
        <end position="335"/>
    </location>
</feature>
<dbReference type="EMBL" id="CP016174">
    <property type="protein sequence ID" value="ANN16141.1"/>
    <property type="molecule type" value="Genomic_DNA"/>
</dbReference>
<dbReference type="Gene3D" id="3.10.20.90">
    <property type="entry name" value="Phosphatidylinositol 3-kinase Catalytic Subunit, Chain A, domain 1"/>
    <property type="match status" value="1"/>
</dbReference>
<evidence type="ECO:0000256" key="6">
    <source>
        <dbReference type="ARBA" id="ARBA00023136"/>
    </source>
</evidence>
<dbReference type="KEGG" id="aori:SD37_11160"/>
<evidence type="ECO:0000256" key="5">
    <source>
        <dbReference type="ARBA" id="ARBA00022989"/>
    </source>
</evidence>
<dbReference type="NCBIfam" id="TIGR03920">
    <property type="entry name" value="T7SS_EccD"/>
    <property type="match status" value="1"/>
</dbReference>
<comment type="subcellular location">
    <subcellularLocation>
        <location evidence="1">Cell membrane</location>
        <topology evidence="1">Multi-pass membrane protein</topology>
    </subcellularLocation>
</comment>
<dbReference type="Pfam" id="PF08817">
    <property type="entry name" value="YukD"/>
    <property type="match status" value="1"/>
</dbReference>
<keyword evidence="6 7" id="KW-0472">Membrane</keyword>
<evidence type="ECO:0000313" key="10">
    <source>
        <dbReference type="Proteomes" id="UP000093695"/>
    </source>
</evidence>
<keyword evidence="10" id="KW-1185">Reference proteome</keyword>
<dbReference type="RefSeq" id="WP_044851665.1">
    <property type="nucleotide sequence ID" value="NZ_CP016174.1"/>
</dbReference>
<feature type="transmembrane region" description="Helical" evidence="7">
    <location>
        <begin position="434"/>
        <end position="452"/>
    </location>
</feature>
<feature type="transmembrane region" description="Helical" evidence="7">
    <location>
        <begin position="204"/>
        <end position="224"/>
    </location>
</feature>
<evidence type="ECO:0000313" key="9">
    <source>
        <dbReference type="EMBL" id="ANN16141.1"/>
    </source>
</evidence>
<gene>
    <name evidence="9" type="ORF">SD37_11160</name>
</gene>
<sequence length="457" mass="47012">MATTSGLCKLRVRAPATSFALAVPVDIPLIDLMPTILGHAGQDLAEEGVDHDGWILQRLGDPPLDQESTVDVLDLRDGETLYLRPRREQLPAVHFDDIIDGLSTEARARPDSWTPGATRWTMLGCVLAVVLLGFGLLVTAPTTAPTLISAGVAAFFLLVCSATAARALGDGPAALSLALAAIPFVGLAGSLIPDGPEGPVLTGARLLAACVAGAGGAALGMAAVAGFAPVFISVATFGLLCATGGLVLMLGGESAPASATLIAVIAVLLGAFVPRIAFRLSGLRLPGLPTSARELQEELDPHPGGEVVGKGRVADAFVTALFAAIGLSCLVALEFVVRDRSWQAVTFAAVLSTLLLVHGRALGSVWQRLSVIVPGVYGVLRLMLASQLDSATPLPMVAGAFVLAAAVLVARWTVPGRRLLPQWGRLADLAETLAAVSLLPLALWLIGVFAFVRGLGG</sequence>
<dbReference type="GO" id="GO:0005886">
    <property type="term" value="C:plasma membrane"/>
    <property type="evidence" value="ECO:0007669"/>
    <property type="project" value="UniProtKB-SubCell"/>
</dbReference>
<dbReference type="eggNOG" id="ENOG502ZAY5">
    <property type="taxonomic scope" value="Bacteria"/>
</dbReference>
<feature type="transmembrane region" description="Helical" evidence="7">
    <location>
        <begin position="396"/>
        <end position="414"/>
    </location>
</feature>
<evidence type="ECO:0000256" key="3">
    <source>
        <dbReference type="ARBA" id="ARBA00022475"/>
    </source>
</evidence>
<organism evidence="9 10">
    <name type="scientific">Amycolatopsis orientalis</name>
    <name type="common">Nocardia orientalis</name>
    <dbReference type="NCBI Taxonomy" id="31958"/>
    <lineage>
        <taxon>Bacteria</taxon>
        <taxon>Bacillati</taxon>
        <taxon>Actinomycetota</taxon>
        <taxon>Actinomycetes</taxon>
        <taxon>Pseudonocardiales</taxon>
        <taxon>Pseudonocardiaceae</taxon>
        <taxon>Amycolatopsis</taxon>
    </lineage>
</organism>
<reference evidence="9 10" key="1">
    <citation type="journal article" date="2015" name="Genome Announc.">
        <title>Draft Genome Sequence of Norvancomycin-Producing Strain Amycolatopsis orientalis CPCC200066.</title>
        <authorList>
            <person name="Lei X."/>
            <person name="Yuan F."/>
            <person name="Shi Y."/>
            <person name="Li X."/>
            <person name="Wang L."/>
            <person name="Hong B."/>
        </authorList>
    </citation>
    <scope>NUCLEOTIDE SEQUENCE [LARGE SCALE GENOMIC DNA]</scope>
    <source>
        <strain evidence="9 10">B-37</strain>
    </source>
</reference>
<feature type="domain" description="EccD-like transmembrane" evidence="8">
    <location>
        <begin position="118"/>
        <end position="455"/>
    </location>
</feature>
<name>A0A193BV87_AMYOR</name>
<dbReference type="STRING" id="31958.SD37_11160"/>
<proteinExistence type="inferred from homology"/>
<evidence type="ECO:0000256" key="7">
    <source>
        <dbReference type="SAM" id="Phobius"/>
    </source>
</evidence>
<evidence type="ECO:0000256" key="4">
    <source>
        <dbReference type="ARBA" id="ARBA00022692"/>
    </source>
</evidence>
<protein>
    <submittedName>
        <fullName evidence="9">Type VII secretion integral membrane protein EccD</fullName>
    </submittedName>
</protein>